<proteinExistence type="predicted"/>
<reference evidence="2 3" key="1">
    <citation type="journal article" date="2019" name="Sci. Rep.">
        <title>A high-quality genome of Eragrostis curvula grass provides insights into Poaceae evolution and supports new strategies to enhance forage quality.</title>
        <authorList>
            <person name="Carballo J."/>
            <person name="Santos B.A.C.M."/>
            <person name="Zappacosta D."/>
            <person name="Garbus I."/>
            <person name="Selva J.P."/>
            <person name="Gallo C.A."/>
            <person name="Diaz A."/>
            <person name="Albertini E."/>
            <person name="Caccamo M."/>
            <person name="Echenique V."/>
        </authorList>
    </citation>
    <scope>NUCLEOTIDE SEQUENCE [LARGE SCALE GENOMIC DNA]</scope>
    <source>
        <strain evidence="3">cv. Victoria</strain>
        <tissue evidence="2">Leaf</tissue>
    </source>
</reference>
<evidence type="ECO:0000256" key="1">
    <source>
        <dbReference type="SAM" id="MobiDB-lite"/>
    </source>
</evidence>
<dbReference type="AlphaFoldDB" id="A0A5J9W158"/>
<feature type="non-terminal residue" evidence="2">
    <location>
        <position position="1"/>
    </location>
</feature>
<name>A0A5J9W158_9POAL</name>
<accession>A0A5J9W158</accession>
<protein>
    <submittedName>
        <fullName evidence="2">Uncharacterized protein</fullName>
    </submittedName>
</protein>
<feature type="region of interest" description="Disordered" evidence="1">
    <location>
        <begin position="1"/>
        <end position="26"/>
    </location>
</feature>
<evidence type="ECO:0000313" key="2">
    <source>
        <dbReference type="EMBL" id="TVU41878.1"/>
    </source>
</evidence>
<feature type="compositionally biased region" description="Basic and acidic residues" evidence="1">
    <location>
        <begin position="11"/>
        <end position="22"/>
    </location>
</feature>
<evidence type="ECO:0000313" key="3">
    <source>
        <dbReference type="Proteomes" id="UP000324897"/>
    </source>
</evidence>
<gene>
    <name evidence="2" type="ORF">EJB05_15435</name>
</gene>
<organism evidence="2 3">
    <name type="scientific">Eragrostis curvula</name>
    <name type="common">weeping love grass</name>
    <dbReference type="NCBI Taxonomy" id="38414"/>
    <lineage>
        <taxon>Eukaryota</taxon>
        <taxon>Viridiplantae</taxon>
        <taxon>Streptophyta</taxon>
        <taxon>Embryophyta</taxon>
        <taxon>Tracheophyta</taxon>
        <taxon>Spermatophyta</taxon>
        <taxon>Magnoliopsida</taxon>
        <taxon>Liliopsida</taxon>
        <taxon>Poales</taxon>
        <taxon>Poaceae</taxon>
        <taxon>PACMAD clade</taxon>
        <taxon>Chloridoideae</taxon>
        <taxon>Eragrostideae</taxon>
        <taxon>Eragrostidinae</taxon>
        <taxon>Eragrostis</taxon>
    </lineage>
</organism>
<dbReference type="Gramene" id="TVU41878">
    <property type="protein sequence ID" value="TVU41878"/>
    <property type="gene ID" value="EJB05_15435"/>
</dbReference>
<comment type="caution">
    <text evidence="2">The sequence shown here is derived from an EMBL/GenBank/DDBJ whole genome shotgun (WGS) entry which is preliminary data.</text>
</comment>
<dbReference type="Proteomes" id="UP000324897">
    <property type="component" value="Chromosome 4"/>
</dbReference>
<keyword evidence="3" id="KW-1185">Reference proteome</keyword>
<dbReference type="EMBL" id="RWGY01000007">
    <property type="protein sequence ID" value="TVU41878.1"/>
    <property type="molecule type" value="Genomic_DNA"/>
</dbReference>
<sequence length="66" mass="7147">MIHGSRIHVGLGRDPHRQDQLGRDPQPVLWLRMSRTAGSMAASNAMSCYTTESCTSTATTGTELAE</sequence>